<feature type="binding site" evidence="11 13">
    <location>
        <position position="224"/>
    </location>
    <ligand>
        <name>[2Fe-2S] cluster</name>
        <dbReference type="ChEBI" id="CHEBI:190135"/>
    </ligand>
</feature>
<comment type="function">
    <text evidence="11">Responsible for channeling the electrons from the oxidation of dihydroorotate from the FMN redox center in the PyrD type B subunit to the ultimate electron acceptor NAD(+).</text>
</comment>
<feature type="binding site" evidence="11 13">
    <location>
        <position position="219"/>
    </location>
    <ligand>
        <name>[2Fe-2S] cluster</name>
        <dbReference type="ChEBI" id="CHEBI:190135"/>
    </ligand>
</feature>
<sequence length="253" mass="27493">MIIKLVSTVKLKEHLTDGIFRLTLYAPEIASISKPGQFVNVKVSDYFDPLLRRPFSICDADGEYIKLIFNIAGKGTKILAELEQGDEVDLFGPLGRGFEVDDDFDVALIVAGGLGVAPFPFLVKILKEKGKRIVSYVGARTKEQVISDGLENVNVATDDGSAGFKGTVVELVKLNILNLDSSKIKIFGCGPTPMLKSLVKLCDEYNLKCEVSVETAMACGTGLCQGCVVTTRDFSYKLACKDGPVFNVREILI</sequence>
<comment type="similarity">
    <text evidence="1 11">Belongs to the PyrK family.</text>
</comment>
<feature type="binding site" evidence="11 12">
    <location>
        <begin position="53"/>
        <end position="56"/>
    </location>
    <ligand>
        <name>FAD</name>
        <dbReference type="ChEBI" id="CHEBI:57692"/>
    </ligand>
</feature>
<dbReference type="SUPFAM" id="SSF63380">
    <property type="entry name" value="Riboflavin synthase domain-like"/>
    <property type="match status" value="1"/>
</dbReference>
<keyword evidence="5 11" id="KW-0479">Metal-binding</keyword>
<feature type="binding site" evidence="11 13">
    <location>
        <position position="227"/>
    </location>
    <ligand>
        <name>[2Fe-2S] cluster</name>
        <dbReference type="ChEBI" id="CHEBI:190135"/>
    </ligand>
</feature>
<evidence type="ECO:0000256" key="11">
    <source>
        <dbReference type="HAMAP-Rule" id="MF_01211"/>
    </source>
</evidence>
<dbReference type="InterPro" id="IPR017938">
    <property type="entry name" value="Riboflavin_synthase-like_b-brl"/>
</dbReference>
<evidence type="ECO:0000256" key="1">
    <source>
        <dbReference type="ARBA" id="ARBA00006422"/>
    </source>
</evidence>
<accession>A0A0S4N7H1</accession>
<dbReference type="Gene3D" id="3.40.50.80">
    <property type="entry name" value="Nucleotide-binding domain of ferredoxin-NADP reductase (FNR) module"/>
    <property type="match status" value="1"/>
</dbReference>
<dbReference type="InterPro" id="IPR037117">
    <property type="entry name" value="Dihydroorotate_DH_ele_sf"/>
</dbReference>
<evidence type="ECO:0000256" key="2">
    <source>
        <dbReference type="ARBA" id="ARBA00022448"/>
    </source>
</evidence>
<comment type="pathway">
    <text evidence="11">Pyrimidine metabolism; UMP biosynthesis via de novo pathway; orotate from (S)-dihydroorotate (NAD(+) route): step 1/1.</text>
</comment>
<comment type="subunit">
    <text evidence="11">Heterotetramer of 2 PyrK and 2 PyrD type B subunits.</text>
</comment>
<feature type="binding site" evidence="11 13">
    <location>
        <position position="240"/>
    </location>
    <ligand>
        <name>[2Fe-2S] cluster</name>
        <dbReference type="ChEBI" id="CHEBI:190135"/>
    </ligand>
</feature>
<dbReference type="STRING" id="1643428.GCA_001442855_01306"/>
<dbReference type="InterPro" id="IPR017927">
    <property type="entry name" value="FAD-bd_FR_type"/>
</dbReference>
<dbReference type="GO" id="GO:0044205">
    <property type="term" value="P:'de novo' UMP biosynthetic process"/>
    <property type="evidence" value="ECO:0007669"/>
    <property type="project" value="UniProtKB-UniRule"/>
</dbReference>
<comment type="cofactor">
    <cofactor evidence="13">
        <name>[2Fe-2S] cluster</name>
        <dbReference type="ChEBI" id="CHEBI:190135"/>
    </cofactor>
    <text evidence="13">Binds 1 [2Fe-2S] cluster per subunit.</text>
</comment>
<dbReference type="PANTHER" id="PTHR43513">
    <property type="entry name" value="DIHYDROOROTATE DEHYDROGENASE B (NAD(+)), ELECTRON TRANSFER SUBUNIT"/>
    <property type="match status" value="1"/>
</dbReference>
<dbReference type="Pfam" id="PF10418">
    <property type="entry name" value="DHODB_Fe-S_bind"/>
    <property type="match status" value="1"/>
</dbReference>
<evidence type="ECO:0000313" key="15">
    <source>
        <dbReference type="EMBL" id="CUU05789.1"/>
    </source>
</evidence>
<keyword evidence="9 11" id="KW-0408">Iron</keyword>
<comment type="caution">
    <text evidence="11">Lacks conserved residue(s) required for the propagation of feature annotation.</text>
</comment>
<dbReference type="Gene3D" id="2.40.30.10">
    <property type="entry name" value="Translation factors"/>
    <property type="match status" value="1"/>
</dbReference>
<keyword evidence="4 11" id="KW-0001">2Fe-2S</keyword>
<keyword evidence="3 11" id="KW-0285">Flavoprotein</keyword>
<gene>
    <name evidence="11" type="primary">pyrK</name>
    <name evidence="15" type="ORF">JGI1_01334</name>
</gene>
<evidence type="ECO:0000256" key="7">
    <source>
        <dbReference type="ARBA" id="ARBA00022975"/>
    </source>
</evidence>
<dbReference type="GO" id="GO:0051537">
    <property type="term" value="F:2 iron, 2 sulfur cluster binding"/>
    <property type="evidence" value="ECO:0007669"/>
    <property type="project" value="UniProtKB-KW"/>
</dbReference>
<dbReference type="EMBL" id="FAOO01000008">
    <property type="protein sequence ID" value="CUU05789.1"/>
    <property type="molecule type" value="Genomic_DNA"/>
</dbReference>
<dbReference type="OrthoDB" id="9789468at2"/>
<proteinExistence type="inferred from homology"/>
<evidence type="ECO:0000256" key="9">
    <source>
        <dbReference type="ARBA" id="ARBA00023004"/>
    </source>
</evidence>
<dbReference type="GO" id="GO:0009055">
    <property type="term" value="F:electron transfer activity"/>
    <property type="evidence" value="ECO:0007669"/>
    <property type="project" value="UniProtKB-UniRule"/>
</dbReference>
<dbReference type="PROSITE" id="PS51384">
    <property type="entry name" value="FAD_FR"/>
    <property type="match status" value="1"/>
</dbReference>
<evidence type="ECO:0000256" key="12">
    <source>
        <dbReference type="PIRSR" id="PIRSR006816-1"/>
    </source>
</evidence>
<dbReference type="HAMAP" id="MF_01211">
    <property type="entry name" value="DHODB_Fe_S_bind"/>
    <property type="match status" value="1"/>
</dbReference>
<reference evidence="16" key="1">
    <citation type="submission" date="2015-11" db="EMBL/GenBank/DDBJ databases">
        <authorList>
            <person name="Varghese N."/>
        </authorList>
    </citation>
    <scope>NUCLEOTIDE SEQUENCE [LARGE SCALE GENOMIC DNA]</scope>
</reference>
<evidence type="ECO:0000256" key="3">
    <source>
        <dbReference type="ARBA" id="ARBA00022630"/>
    </source>
</evidence>
<evidence type="ECO:0000256" key="13">
    <source>
        <dbReference type="PIRSR" id="PIRSR006816-2"/>
    </source>
</evidence>
<feature type="domain" description="FAD-binding FR-type" evidence="14">
    <location>
        <begin position="1"/>
        <end position="100"/>
    </location>
</feature>
<organism evidence="15 16">
    <name type="scientific">Candidatus Thermokryptus mobilis</name>
    <dbReference type="NCBI Taxonomy" id="1643428"/>
    <lineage>
        <taxon>Bacteria</taxon>
        <taxon>Pseudomonadati</taxon>
        <taxon>Candidatus Kryptoniota</taxon>
        <taxon>Candidatus Thermokryptus</taxon>
    </lineage>
</organism>
<evidence type="ECO:0000256" key="4">
    <source>
        <dbReference type="ARBA" id="ARBA00022714"/>
    </source>
</evidence>
<dbReference type="InterPro" id="IPR019480">
    <property type="entry name" value="Dihydroorotate_DH_Fe-S-bd"/>
</dbReference>
<dbReference type="InterPro" id="IPR023455">
    <property type="entry name" value="Dihydroorotate_DHASE_ETsu"/>
</dbReference>
<protein>
    <recommendedName>
        <fullName evidence="11">Dihydroorotate dehydrogenase B (NAD(+)), electron transfer subunit</fullName>
    </recommendedName>
    <alternativeName>
        <fullName evidence="11">Dihydroorotate oxidase B, electron transfer subunit</fullName>
    </alternativeName>
</protein>
<evidence type="ECO:0000256" key="6">
    <source>
        <dbReference type="ARBA" id="ARBA00022827"/>
    </source>
</evidence>
<comment type="cofactor">
    <cofactor evidence="11 12">
        <name>FAD</name>
        <dbReference type="ChEBI" id="CHEBI:57692"/>
    </cofactor>
    <text evidence="11 12">Binds 1 FAD per subunit.</text>
</comment>
<dbReference type="InterPro" id="IPR039261">
    <property type="entry name" value="FNR_nucleotide-bd"/>
</dbReference>
<dbReference type="SUPFAM" id="SSF52343">
    <property type="entry name" value="Ferredoxin reductase-like, C-terminal NADP-linked domain"/>
    <property type="match status" value="1"/>
</dbReference>
<dbReference type="RefSeq" id="WP_140945076.1">
    <property type="nucleotide sequence ID" value="NZ_FAOO01000008.1"/>
</dbReference>
<name>A0A0S4N7H1_9BACT</name>
<dbReference type="Gene3D" id="2.10.240.10">
    <property type="entry name" value="Dihydroorotate dehydrogenase, electron transfer subunit"/>
    <property type="match status" value="1"/>
</dbReference>
<dbReference type="PIRSF" id="PIRSF006816">
    <property type="entry name" value="Cyc3_hyd_g"/>
    <property type="match status" value="1"/>
</dbReference>
<keyword evidence="16" id="KW-1185">Reference proteome</keyword>
<dbReference type="InterPro" id="IPR050353">
    <property type="entry name" value="PyrK_electron_transfer"/>
</dbReference>
<keyword evidence="8 11" id="KW-0249">Electron transport</keyword>
<dbReference type="AlphaFoldDB" id="A0A0S4N7H1"/>
<keyword evidence="10 11" id="KW-0411">Iron-sulfur</keyword>
<evidence type="ECO:0000256" key="5">
    <source>
        <dbReference type="ARBA" id="ARBA00022723"/>
    </source>
</evidence>
<evidence type="ECO:0000256" key="8">
    <source>
        <dbReference type="ARBA" id="ARBA00022982"/>
    </source>
</evidence>
<dbReference type="InterPro" id="IPR012165">
    <property type="entry name" value="Cyt_c3_hydrogenase_gsu"/>
</dbReference>
<keyword evidence="7 11" id="KW-0665">Pyrimidine biosynthesis</keyword>
<comment type="cofactor">
    <cofactor evidence="11">
        <name>[2Fe-2S] cluster</name>
        <dbReference type="ChEBI" id="CHEBI:190135"/>
    </cofactor>
    <text evidence="11">Binds 1 [2Fe-2S] cluster per subunit.</text>
</comment>
<keyword evidence="2 11" id="KW-0813">Transport</keyword>
<dbReference type="PANTHER" id="PTHR43513:SF3">
    <property type="entry name" value="DIHYDROOROTATE DEHYDROGENASE B (NAD(+)), ELECTRON TRANSFER SUBUNIT-RELATED"/>
    <property type="match status" value="1"/>
</dbReference>
<feature type="binding site" evidence="11 12">
    <location>
        <begin position="75"/>
        <end position="76"/>
    </location>
    <ligand>
        <name>FAD</name>
        <dbReference type="ChEBI" id="CHEBI:57692"/>
    </ligand>
</feature>
<evidence type="ECO:0000313" key="16">
    <source>
        <dbReference type="Proteomes" id="UP000320623"/>
    </source>
</evidence>
<dbReference type="UniPathway" id="UPA00070">
    <property type="reaction ID" value="UER00945"/>
</dbReference>
<keyword evidence="6 11" id="KW-0274">FAD</keyword>
<dbReference type="GO" id="GO:0046872">
    <property type="term" value="F:metal ion binding"/>
    <property type="evidence" value="ECO:0007669"/>
    <property type="project" value="UniProtKB-KW"/>
</dbReference>
<dbReference type="CDD" id="cd06218">
    <property type="entry name" value="DHOD_e_trans"/>
    <property type="match status" value="1"/>
</dbReference>
<dbReference type="GO" id="GO:0016491">
    <property type="term" value="F:oxidoreductase activity"/>
    <property type="evidence" value="ECO:0007669"/>
    <property type="project" value="InterPro"/>
</dbReference>
<dbReference type="Proteomes" id="UP000320623">
    <property type="component" value="Unassembled WGS sequence"/>
</dbReference>
<evidence type="ECO:0000259" key="14">
    <source>
        <dbReference type="PROSITE" id="PS51384"/>
    </source>
</evidence>
<evidence type="ECO:0000256" key="10">
    <source>
        <dbReference type="ARBA" id="ARBA00023014"/>
    </source>
</evidence>
<dbReference type="GO" id="GO:0050660">
    <property type="term" value="F:flavin adenine dinucleotide binding"/>
    <property type="evidence" value="ECO:0007669"/>
    <property type="project" value="InterPro"/>
</dbReference>